<sequence>MNKAHLITEKLALEEEYEKGEVPHDEYTERVEELQQQLEQPNFIK</sequence>
<gene>
    <name evidence="1" type="ORF">MHA01_12350</name>
</gene>
<protein>
    <submittedName>
        <fullName evidence="1">Uncharacterized protein</fullName>
    </submittedName>
</protein>
<organism evidence="1 2">
    <name type="scientific">Marinococcus halophilus</name>
    <dbReference type="NCBI Taxonomy" id="1371"/>
    <lineage>
        <taxon>Bacteria</taxon>
        <taxon>Bacillati</taxon>
        <taxon>Bacillota</taxon>
        <taxon>Bacilli</taxon>
        <taxon>Bacillales</taxon>
        <taxon>Bacillaceae</taxon>
        <taxon>Marinococcus</taxon>
    </lineage>
</organism>
<dbReference type="EMBL" id="BJUN01000005">
    <property type="protein sequence ID" value="GEK58330.1"/>
    <property type="molecule type" value="Genomic_DNA"/>
</dbReference>
<dbReference type="AlphaFoldDB" id="A0A510Y4S8"/>
<accession>A0A510Y4S8</accession>
<comment type="caution">
    <text evidence="1">The sequence shown here is derived from an EMBL/GenBank/DDBJ whole genome shotgun (WGS) entry which is preliminary data.</text>
</comment>
<evidence type="ECO:0000313" key="1">
    <source>
        <dbReference type="EMBL" id="GEK58330.1"/>
    </source>
</evidence>
<proteinExistence type="predicted"/>
<evidence type="ECO:0000313" key="2">
    <source>
        <dbReference type="Proteomes" id="UP000321051"/>
    </source>
</evidence>
<dbReference type="RefSeq" id="WP_158219138.1">
    <property type="nucleotide sequence ID" value="NZ_BJUN01000005.1"/>
</dbReference>
<dbReference type="Proteomes" id="UP000321051">
    <property type="component" value="Unassembled WGS sequence"/>
</dbReference>
<name>A0A510Y4S8_MARHA</name>
<reference evidence="1 2" key="1">
    <citation type="submission" date="2019-07" db="EMBL/GenBank/DDBJ databases">
        <title>Whole genome shotgun sequence of Marinococcus halophilus NBRC 102359.</title>
        <authorList>
            <person name="Hosoyama A."/>
            <person name="Uohara A."/>
            <person name="Ohji S."/>
            <person name="Ichikawa N."/>
        </authorList>
    </citation>
    <scope>NUCLEOTIDE SEQUENCE [LARGE SCALE GENOMIC DNA]</scope>
    <source>
        <strain evidence="1 2">NBRC 102359</strain>
    </source>
</reference>
<keyword evidence="2" id="KW-1185">Reference proteome</keyword>